<dbReference type="InterPro" id="IPR006070">
    <property type="entry name" value="Sua5-like_dom"/>
</dbReference>
<keyword evidence="7 9" id="KW-0067">ATP-binding</keyword>
<dbReference type="STRING" id="582744.Msip34_0379"/>
<dbReference type="PANTHER" id="PTHR17490:SF18">
    <property type="entry name" value="THREONYLCARBAMOYL-AMP SYNTHASE"/>
    <property type="match status" value="1"/>
</dbReference>
<comment type="catalytic activity">
    <reaction evidence="8 9">
        <text>L-threonine + hydrogencarbonate + ATP = L-threonylcarbamoyladenylate + diphosphate + H2O</text>
        <dbReference type="Rhea" id="RHEA:36407"/>
        <dbReference type="ChEBI" id="CHEBI:15377"/>
        <dbReference type="ChEBI" id="CHEBI:17544"/>
        <dbReference type="ChEBI" id="CHEBI:30616"/>
        <dbReference type="ChEBI" id="CHEBI:33019"/>
        <dbReference type="ChEBI" id="CHEBI:57926"/>
        <dbReference type="ChEBI" id="CHEBI:73682"/>
        <dbReference type="EC" id="2.7.7.87"/>
    </reaction>
</comment>
<dbReference type="Gene3D" id="3.90.870.10">
    <property type="entry name" value="DHBP synthase"/>
    <property type="match status" value="1"/>
</dbReference>
<dbReference type="GO" id="GO:0061710">
    <property type="term" value="F:L-threonylcarbamoyladenylate synthase"/>
    <property type="evidence" value="ECO:0007669"/>
    <property type="project" value="UniProtKB-EC"/>
</dbReference>
<dbReference type="AlphaFoldDB" id="C6X907"/>
<dbReference type="GO" id="GO:0002949">
    <property type="term" value="P:tRNA threonylcarbamoyladenosine modification"/>
    <property type="evidence" value="ECO:0007669"/>
    <property type="project" value="UniProtKB-UniRule"/>
</dbReference>
<dbReference type="InterPro" id="IPR050156">
    <property type="entry name" value="TC-AMP_synthase_SUA5"/>
</dbReference>
<evidence type="ECO:0000313" key="12">
    <source>
        <dbReference type="Proteomes" id="UP000002743"/>
    </source>
</evidence>
<dbReference type="GO" id="GO:0006450">
    <property type="term" value="P:regulation of translational fidelity"/>
    <property type="evidence" value="ECO:0007669"/>
    <property type="project" value="TreeGrafter"/>
</dbReference>
<dbReference type="InterPro" id="IPR017945">
    <property type="entry name" value="DHBP_synth_RibB-like_a/b_dom"/>
</dbReference>
<keyword evidence="3 9" id="KW-0808">Transferase</keyword>
<dbReference type="HOGENOM" id="CLU_031397_6_1_4"/>
<dbReference type="HAMAP" id="MF_01852">
    <property type="entry name" value="TsaC"/>
    <property type="match status" value="1"/>
</dbReference>
<keyword evidence="2 9" id="KW-0963">Cytoplasm</keyword>
<keyword evidence="5 9" id="KW-0548">Nucleotidyltransferase</keyword>
<evidence type="ECO:0000256" key="8">
    <source>
        <dbReference type="ARBA" id="ARBA00048366"/>
    </source>
</evidence>
<feature type="domain" description="YrdC-like" evidence="10">
    <location>
        <begin position="1"/>
        <end position="181"/>
    </location>
</feature>
<gene>
    <name evidence="9" type="primary">tsaC</name>
    <name evidence="11" type="ordered locus">Msip34_0379</name>
</gene>
<dbReference type="OrthoDB" id="9814580at2"/>
<evidence type="ECO:0000256" key="3">
    <source>
        <dbReference type="ARBA" id="ARBA00022679"/>
    </source>
</evidence>
<dbReference type="PANTHER" id="PTHR17490">
    <property type="entry name" value="SUA5"/>
    <property type="match status" value="1"/>
</dbReference>
<comment type="function">
    <text evidence="9">Required for the formation of a threonylcarbamoyl group on adenosine at position 37 (t(6)A37) in tRNAs that read codons beginning with adenine. Catalyzes the conversion of L-threonine, HCO(3)(-)/CO(2) and ATP to give threonylcarbamoyl-AMP (TC-AMP) as the acyladenylate intermediate, with the release of diphosphate.</text>
</comment>
<dbReference type="GO" id="GO:0005737">
    <property type="term" value="C:cytoplasm"/>
    <property type="evidence" value="ECO:0007669"/>
    <property type="project" value="UniProtKB-SubCell"/>
</dbReference>
<keyword evidence="12" id="KW-1185">Reference proteome</keyword>
<comment type="similarity">
    <text evidence="9">Belongs to the SUA5 family. TsaC subfamily.</text>
</comment>
<keyword evidence="4 9" id="KW-0819">tRNA processing</keyword>
<dbReference type="eggNOG" id="COG0009">
    <property type="taxonomic scope" value="Bacteria"/>
</dbReference>
<dbReference type="PROSITE" id="PS51163">
    <property type="entry name" value="YRDC"/>
    <property type="match status" value="1"/>
</dbReference>
<dbReference type="InterPro" id="IPR023535">
    <property type="entry name" value="TC-AMP_synthase"/>
</dbReference>
<dbReference type="Pfam" id="PF01300">
    <property type="entry name" value="Sua5_yciO_yrdC"/>
    <property type="match status" value="1"/>
</dbReference>
<dbReference type="SUPFAM" id="SSF55821">
    <property type="entry name" value="YrdC/RibB"/>
    <property type="match status" value="1"/>
</dbReference>
<evidence type="ECO:0000256" key="7">
    <source>
        <dbReference type="ARBA" id="ARBA00022840"/>
    </source>
</evidence>
<dbReference type="GO" id="GO:0005524">
    <property type="term" value="F:ATP binding"/>
    <property type="evidence" value="ECO:0007669"/>
    <property type="project" value="UniProtKB-UniRule"/>
</dbReference>
<dbReference type="KEGG" id="mei:Msip34_0379"/>
<evidence type="ECO:0000313" key="11">
    <source>
        <dbReference type="EMBL" id="ACT49627.1"/>
    </source>
</evidence>
<keyword evidence="6 9" id="KW-0547">Nucleotide-binding</keyword>
<protein>
    <recommendedName>
        <fullName evidence="9">Threonylcarbamoyl-AMP synthase</fullName>
        <shortName evidence="9">TC-AMP synthase</shortName>
        <ecNumber evidence="9">2.7.7.87</ecNumber>
    </recommendedName>
    <alternativeName>
        <fullName evidence="9">L-threonylcarbamoyladenylate synthase</fullName>
    </alternativeName>
    <alternativeName>
        <fullName evidence="9">t(6)A37 threonylcarbamoyladenosine biosynthesis protein TsaC</fullName>
    </alternativeName>
    <alternativeName>
        <fullName evidence="9">tRNA threonylcarbamoyladenosine biosynthesis protein TsaC</fullName>
    </alternativeName>
</protein>
<sequence length="181" mass="20046">MMNARELRHYLRHGGVIAYPTESCFGLGCDPHSRLGVQRILRLKGRPQRKGLILIGDQQTRFKRLIAPLSPEQQARVATTWPGPHTWLVPHAEDCPIWLHGRHPSLAVRVTAHPLSARLCRMAGMALVSTSANKAGHAPAKTTRKCRQLFGQRVRVIAGLTGGARKPSTIQDLITGRILRP</sequence>
<dbReference type="GO" id="GO:0003725">
    <property type="term" value="F:double-stranded RNA binding"/>
    <property type="evidence" value="ECO:0007669"/>
    <property type="project" value="InterPro"/>
</dbReference>
<evidence type="ECO:0000256" key="2">
    <source>
        <dbReference type="ARBA" id="ARBA00022490"/>
    </source>
</evidence>
<reference evidence="11 12" key="2">
    <citation type="journal article" date="2011" name="J. Bacteriol.">
        <title>Genomes of three methylotrophs from a single niche uncover genetic and metabolic divergence of Methylophilaceae.</title>
        <authorList>
            <person name="Lapidus A."/>
            <person name="Clum A."/>
            <person name="Labutti K."/>
            <person name="Kaluzhnaya M.G."/>
            <person name="Lim S."/>
            <person name="Beck D.A."/>
            <person name="Glavina Del Rio T."/>
            <person name="Nolan M."/>
            <person name="Mavromatis K."/>
            <person name="Huntemann M."/>
            <person name="Lucas S."/>
            <person name="Lidstrom M.E."/>
            <person name="Ivanova N."/>
            <person name="Chistoserdova L."/>
        </authorList>
    </citation>
    <scope>NUCLEOTIDE SEQUENCE [LARGE SCALE GENOMIC DNA]</scope>
    <source>
        <strain evidence="11 12">SIP3-4</strain>
    </source>
</reference>
<evidence type="ECO:0000256" key="9">
    <source>
        <dbReference type="HAMAP-Rule" id="MF_01852"/>
    </source>
</evidence>
<comment type="subcellular location">
    <subcellularLocation>
        <location evidence="1 9">Cytoplasm</location>
    </subcellularLocation>
</comment>
<dbReference type="EC" id="2.7.7.87" evidence="9"/>
<dbReference type="GO" id="GO:0000049">
    <property type="term" value="F:tRNA binding"/>
    <property type="evidence" value="ECO:0007669"/>
    <property type="project" value="TreeGrafter"/>
</dbReference>
<organism evidence="11 12">
    <name type="scientific">Methylovorus glucosotrophus (strain SIP3-4)</name>
    <dbReference type="NCBI Taxonomy" id="582744"/>
    <lineage>
        <taxon>Bacteria</taxon>
        <taxon>Pseudomonadati</taxon>
        <taxon>Pseudomonadota</taxon>
        <taxon>Betaproteobacteria</taxon>
        <taxon>Nitrosomonadales</taxon>
        <taxon>Methylophilaceae</taxon>
        <taxon>Methylovorus</taxon>
    </lineage>
</organism>
<proteinExistence type="inferred from homology"/>
<name>C6X907_METGS</name>
<evidence type="ECO:0000259" key="10">
    <source>
        <dbReference type="PROSITE" id="PS51163"/>
    </source>
</evidence>
<dbReference type="EMBL" id="CP001674">
    <property type="protein sequence ID" value="ACT49627.1"/>
    <property type="molecule type" value="Genomic_DNA"/>
</dbReference>
<dbReference type="Proteomes" id="UP000002743">
    <property type="component" value="Chromosome"/>
</dbReference>
<evidence type="ECO:0000256" key="4">
    <source>
        <dbReference type="ARBA" id="ARBA00022694"/>
    </source>
</evidence>
<dbReference type="RefSeq" id="WP_013441201.1">
    <property type="nucleotide sequence ID" value="NC_012969.1"/>
</dbReference>
<evidence type="ECO:0000256" key="1">
    <source>
        <dbReference type="ARBA" id="ARBA00004496"/>
    </source>
</evidence>
<reference evidence="12" key="1">
    <citation type="submission" date="2009-07" db="EMBL/GenBank/DDBJ databases">
        <title>Complete sequence of chromosome of Methylovorus sp. SIP3-4.</title>
        <authorList>
            <person name="Lucas S."/>
            <person name="Copeland A."/>
            <person name="Lapidus A."/>
            <person name="Glavina del Rio T."/>
            <person name="Tice H."/>
            <person name="Bruce D."/>
            <person name="Goodwin L."/>
            <person name="Pitluck S."/>
            <person name="Clum A."/>
            <person name="Larimer F."/>
            <person name="Land M."/>
            <person name="Hauser L."/>
            <person name="Kyrpides N."/>
            <person name="Mikhailova N."/>
            <person name="Kayluzhnaya M."/>
            <person name="Chistoserdova L."/>
        </authorList>
    </citation>
    <scope>NUCLEOTIDE SEQUENCE [LARGE SCALE GENOMIC DNA]</scope>
    <source>
        <strain evidence="12">SIP3-4</strain>
    </source>
</reference>
<accession>C6X907</accession>
<evidence type="ECO:0000256" key="6">
    <source>
        <dbReference type="ARBA" id="ARBA00022741"/>
    </source>
</evidence>
<evidence type="ECO:0000256" key="5">
    <source>
        <dbReference type="ARBA" id="ARBA00022695"/>
    </source>
</evidence>